<evidence type="ECO:0000313" key="2">
    <source>
        <dbReference type="Proteomes" id="UP000012160"/>
    </source>
</evidence>
<organism evidence="1 2">
    <name type="scientific">Leptospira santarosai str. ZUN179</name>
    <dbReference type="NCBI Taxonomy" id="1049985"/>
    <lineage>
        <taxon>Bacteria</taxon>
        <taxon>Pseudomonadati</taxon>
        <taxon>Spirochaetota</taxon>
        <taxon>Spirochaetia</taxon>
        <taxon>Leptospirales</taxon>
        <taxon>Leptospiraceae</taxon>
        <taxon>Leptospira</taxon>
    </lineage>
</organism>
<gene>
    <name evidence="1" type="ORF">LEP1GSC187_0692</name>
</gene>
<evidence type="ECO:0000313" key="1">
    <source>
        <dbReference type="EMBL" id="EMO46166.1"/>
    </source>
</evidence>
<protein>
    <submittedName>
        <fullName evidence="1">Uncharacterized protein</fullName>
    </submittedName>
</protein>
<comment type="caution">
    <text evidence="1">The sequence shown here is derived from an EMBL/GenBank/DDBJ whole genome shotgun (WGS) entry which is preliminary data.</text>
</comment>
<proteinExistence type="predicted"/>
<reference evidence="1 2" key="1">
    <citation type="submission" date="2013-01" db="EMBL/GenBank/DDBJ databases">
        <authorList>
            <person name="Harkins D.M."/>
            <person name="Durkin A.S."/>
            <person name="Brinkac L.M."/>
            <person name="Haft D.H."/>
            <person name="Selengut J.D."/>
            <person name="Sanka R."/>
            <person name="DePew J."/>
            <person name="Purushe J."/>
            <person name="Matthias M.A."/>
            <person name="Vinetz J.M."/>
            <person name="Sutton G.G."/>
            <person name="Nierman W.C."/>
            <person name="Fouts D.E."/>
        </authorList>
    </citation>
    <scope>NUCLEOTIDE SEQUENCE [LARGE SCALE GENOMIC DNA]</scope>
    <source>
        <strain evidence="1 2">ZUN179</strain>
    </source>
</reference>
<sequence>MFILNRRNARNTKGLFVFVGNVNWMENRLNSYRNVRCYDLKINFPRRNFRNLK</sequence>
<dbReference type="Proteomes" id="UP000012160">
    <property type="component" value="Unassembled WGS sequence"/>
</dbReference>
<accession>M6UTS3</accession>
<name>M6UTS3_9LEPT</name>
<dbReference type="EMBL" id="AHOQ02000022">
    <property type="protein sequence ID" value="EMO46166.1"/>
    <property type="molecule type" value="Genomic_DNA"/>
</dbReference>
<dbReference type="AlphaFoldDB" id="M6UTS3"/>